<evidence type="ECO:0000256" key="2">
    <source>
        <dbReference type="ARBA" id="ARBA00023002"/>
    </source>
</evidence>
<keyword evidence="2" id="KW-0560">Oxidoreductase</keyword>
<dbReference type="Pfam" id="PF01266">
    <property type="entry name" value="DAO"/>
    <property type="match status" value="1"/>
</dbReference>
<accession>A0A172YB15</accession>
<dbReference type="GO" id="GO:0005737">
    <property type="term" value="C:cytoplasm"/>
    <property type="evidence" value="ECO:0007669"/>
    <property type="project" value="TreeGrafter"/>
</dbReference>
<reference evidence="5 6" key="1">
    <citation type="submission" date="2016-04" db="EMBL/GenBank/DDBJ databases">
        <title>Complete Genome Sequence of Halotalea alkalilenta IHB B 13600.</title>
        <authorList>
            <person name="Swarnkar M.K."/>
            <person name="Sharma A."/>
            <person name="Kaushal K."/>
            <person name="Soni R."/>
            <person name="Rana S."/>
            <person name="Singh A.K."/>
            <person name="Gulati A."/>
        </authorList>
    </citation>
    <scope>NUCLEOTIDE SEQUENCE [LARGE SCALE GENOMIC DNA]</scope>
    <source>
        <strain evidence="5 6">IHB B 13600</strain>
    </source>
</reference>
<dbReference type="PANTHER" id="PTHR13847:SF280">
    <property type="entry name" value="D-AMINO ACID DEHYDROGENASE"/>
    <property type="match status" value="1"/>
</dbReference>
<gene>
    <name evidence="5" type="ORF">A5892_01515</name>
</gene>
<dbReference type="GO" id="GO:0055130">
    <property type="term" value="P:D-alanine catabolic process"/>
    <property type="evidence" value="ECO:0007669"/>
    <property type="project" value="TreeGrafter"/>
</dbReference>
<evidence type="ECO:0000313" key="6">
    <source>
        <dbReference type="Proteomes" id="UP000077875"/>
    </source>
</evidence>
<dbReference type="Gene3D" id="3.30.9.10">
    <property type="entry name" value="D-Amino Acid Oxidase, subunit A, domain 2"/>
    <property type="match status" value="2"/>
</dbReference>
<name>A0A172YB15_9GAMM</name>
<dbReference type="GO" id="GO:0005886">
    <property type="term" value="C:plasma membrane"/>
    <property type="evidence" value="ECO:0007669"/>
    <property type="project" value="TreeGrafter"/>
</dbReference>
<dbReference type="Gene3D" id="3.50.50.60">
    <property type="entry name" value="FAD/NAD(P)-binding domain"/>
    <property type="match status" value="2"/>
</dbReference>
<dbReference type="EMBL" id="CP015243">
    <property type="protein sequence ID" value="ANF56302.1"/>
    <property type="molecule type" value="Genomic_DNA"/>
</dbReference>
<dbReference type="PANTHER" id="PTHR13847">
    <property type="entry name" value="SARCOSINE DEHYDROGENASE-RELATED"/>
    <property type="match status" value="1"/>
</dbReference>
<keyword evidence="6" id="KW-1185">Reference proteome</keyword>
<organism evidence="5 6">
    <name type="scientific">Halotalea alkalilenta</name>
    <dbReference type="NCBI Taxonomy" id="376489"/>
    <lineage>
        <taxon>Bacteria</taxon>
        <taxon>Pseudomonadati</taxon>
        <taxon>Pseudomonadota</taxon>
        <taxon>Gammaproteobacteria</taxon>
        <taxon>Oceanospirillales</taxon>
        <taxon>Halomonadaceae</taxon>
        <taxon>Halotalea</taxon>
    </lineage>
</organism>
<evidence type="ECO:0000256" key="3">
    <source>
        <dbReference type="SAM" id="Phobius"/>
    </source>
</evidence>
<comment type="similarity">
    <text evidence="1">Belongs to the DadA oxidoreductase family.</text>
</comment>
<dbReference type="Proteomes" id="UP000077875">
    <property type="component" value="Chromosome"/>
</dbReference>
<keyword evidence="3" id="KW-0812">Transmembrane</keyword>
<protein>
    <submittedName>
        <fullName evidence="5">D-amino-acid oxidase</fullName>
    </submittedName>
</protein>
<dbReference type="STRING" id="376489.A5892_01515"/>
<keyword evidence="3" id="KW-1133">Transmembrane helix</keyword>
<evidence type="ECO:0000313" key="5">
    <source>
        <dbReference type="EMBL" id="ANF56302.1"/>
    </source>
</evidence>
<proteinExistence type="inferred from homology"/>
<dbReference type="KEGG" id="haa:A5892_01515"/>
<keyword evidence="3" id="KW-0472">Membrane</keyword>
<evidence type="ECO:0000259" key="4">
    <source>
        <dbReference type="Pfam" id="PF01266"/>
    </source>
</evidence>
<dbReference type="AlphaFoldDB" id="A0A172YB15"/>
<evidence type="ECO:0000256" key="1">
    <source>
        <dbReference type="ARBA" id="ARBA00009410"/>
    </source>
</evidence>
<dbReference type="InterPro" id="IPR036188">
    <property type="entry name" value="FAD/NAD-bd_sf"/>
</dbReference>
<dbReference type="SUPFAM" id="SSF51905">
    <property type="entry name" value="FAD/NAD(P)-binding domain"/>
    <property type="match status" value="1"/>
</dbReference>
<dbReference type="GO" id="GO:0008718">
    <property type="term" value="F:D-amino-acid dehydrogenase activity"/>
    <property type="evidence" value="ECO:0007669"/>
    <property type="project" value="TreeGrafter"/>
</dbReference>
<feature type="domain" description="FAD dependent oxidoreductase" evidence="4">
    <location>
        <begin position="20"/>
        <end position="412"/>
    </location>
</feature>
<dbReference type="InterPro" id="IPR006076">
    <property type="entry name" value="FAD-dep_OxRdtase"/>
</dbReference>
<sequence length="442" mass="48287">MGPLVDVVPSSDRMPRRAEVVVIGGGIVGVATALALVEKGIETVLLEKGSIAAEQSSRNWGWCRRTGRDLRELALIEASMRMWEGMDARLGRETGFRRHGILYASRDEQQRDRHLRWLEHAREHGFDSRMLSPAEVVERVPGLAEPLAGALETPADGRAEPQKAAPAMAMAAIERGLNLQQHCAVRTIERQAGRVGQVVTEHGAIDCQAVVVAGGAWSRLLLQGVGERLPQLKVLSSVLRTRPLELPIEPCVSLGGVAFRKRLDGGWTIASSATNLVELTPDNLRFARLFLPAYRVEHRSLSLRVGARSFDEAFHWRPGRADAVSIYERLRVLDPAPHAPALAAMIERLRSAVPGFAGLEVAQSWGGLIDTMPDAIPVISPVERLPGAFVATGFSGHGFGIAPAAGRLVADLVTQDEPIVDPRPFRLSRFEDGERIRAQHWL</sequence>
<dbReference type="RefSeq" id="WP_064121289.1">
    <property type="nucleotide sequence ID" value="NZ_CP015243.1"/>
</dbReference>
<feature type="transmembrane region" description="Helical" evidence="3">
    <location>
        <begin position="20"/>
        <end position="37"/>
    </location>
</feature>